<dbReference type="PANTHER" id="PTHR25462">
    <property type="entry name" value="BONUS, ISOFORM C-RELATED"/>
    <property type="match status" value="1"/>
</dbReference>
<dbReference type="Gene3D" id="3.30.160.60">
    <property type="entry name" value="Classic Zinc Finger"/>
    <property type="match status" value="1"/>
</dbReference>
<reference evidence="3" key="1">
    <citation type="submission" date="2019-08" db="EMBL/GenBank/DDBJ databases">
        <title>The improved chromosome-level genome for the pearl oyster Pinctada fucata martensii using PacBio sequencing and Hi-C.</title>
        <authorList>
            <person name="Zheng Z."/>
        </authorList>
    </citation>
    <scope>NUCLEOTIDE SEQUENCE</scope>
    <source>
        <strain evidence="3">ZZ-2019</strain>
        <tissue evidence="3">Adductor muscle</tissue>
    </source>
</reference>
<feature type="domain" description="B box-type" evidence="2">
    <location>
        <begin position="74"/>
        <end position="114"/>
    </location>
</feature>
<dbReference type="AlphaFoldDB" id="A0AA88XUE4"/>
<dbReference type="PROSITE" id="PS50119">
    <property type="entry name" value="ZF_BBOX"/>
    <property type="match status" value="2"/>
</dbReference>
<sequence length="337" mass="38652">MASAPEPGVDQVATLHQYPVVTPCDLCETTEDVNSFCRNCSQNLCDGCKRLHLRSTVSREHNVVHISEGKSSESEATACAKHGERLFFYCRTCTIFFCPKCLNPSHKNHDFLDTDEYAKELQSRVTTVIQEKSKEVEESGRNIQLIEEKKQSFTDTFTNCKTSVINAAKLLHIEVDRVQAELLSTISHHESQCLAKFDEVKQEKKSAEKELQESLDSLLHHSKKHDNISLIAHASKIIDDAQVKKETESDSYFRVPKVDFKSTKIQKNEFHKLFGTLRIQHTDISRKDARYSIEDKGITGNTTERLHLVIDSEIMTNSRRLCSLCRIHHRCRIQEFR</sequence>
<dbReference type="SMART" id="SM00336">
    <property type="entry name" value="BBOX"/>
    <property type="match status" value="2"/>
</dbReference>
<dbReference type="InterPro" id="IPR000315">
    <property type="entry name" value="Znf_B-box"/>
</dbReference>
<dbReference type="InterPro" id="IPR047153">
    <property type="entry name" value="TRIM45/56/19-like"/>
</dbReference>
<gene>
    <name evidence="3" type="ORF">FSP39_014908</name>
</gene>
<evidence type="ECO:0000313" key="3">
    <source>
        <dbReference type="EMBL" id="KAK3083137.1"/>
    </source>
</evidence>
<feature type="domain" description="B box-type" evidence="2">
    <location>
        <begin position="24"/>
        <end position="66"/>
    </location>
</feature>
<evidence type="ECO:0000259" key="2">
    <source>
        <dbReference type="PROSITE" id="PS50119"/>
    </source>
</evidence>
<dbReference type="SUPFAM" id="SSF57845">
    <property type="entry name" value="B-box zinc-binding domain"/>
    <property type="match status" value="1"/>
</dbReference>
<dbReference type="Proteomes" id="UP001186944">
    <property type="component" value="Unassembled WGS sequence"/>
</dbReference>
<accession>A0AA88XUE4</accession>
<dbReference type="EMBL" id="VSWD01000014">
    <property type="protein sequence ID" value="KAK3083137.1"/>
    <property type="molecule type" value="Genomic_DNA"/>
</dbReference>
<keyword evidence="4" id="KW-1185">Reference proteome</keyword>
<dbReference type="Pfam" id="PF00643">
    <property type="entry name" value="zf-B_box"/>
    <property type="match status" value="1"/>
</dbReference>
<organism evidence="3 4">
    <name type="scientific">Pinctada imbricata</name>
    <name type="common">Atlantic pearl-oyster</name>
    <name type="synonym">Pinctada martensii</name>
    <dbReference type="NCBI Taxonomy" id="66713"/>
    <lineage>
        <taxon>Eukaryota</taxon>
        <taxon>Metazoa</taxon>
        <taxon>Spiralia</taxon>
        <taxon>Lophotrochozoa</taxon>
        <taxon>Mollusca</taxon>
        <taxon>Bivalvia</taxon>
        <taxon>Autobranchia</taxon>
        <taxon>Pteriomorphia</taxon>
        <taxon>Pterioida</taxon>
        <taxon>Pterioidea</taxon>
        <taxon>Pteriidae</taxon>
        <taxon>Pinctada</taxon>
    </lineage>
</organism>
<dbReference type="PANTHER" id="PTHR25462:SF296">
    <property type="entry name" value="MEIOTIC P26, ISOFORM F"/>
    <property type="match status" value="1"/>
</dbReference>
<evidence type="ECO:0000313" key="4">
    <source>
        <dbReference type="Proteomes" id="UP001186944"/>
    </source>
</evidence>
<proteinExistence type="predicted"/>
<comment type="caution">
    <text evidence="3">The sequence shown here is derived from an EMBL/GenBank/DDBJ whole genome shotgun (WGS) entry which is preliminary data.</text>
</comment>
<keyword evidence="1" id="KW-0863">Zinc-finger</keyword>
<name>A0AA88XUE4_PINIB</name>
<evidence type="ECO:0000256" key="1">
    <source>
        <dbReference type="PROSITE-ProRule" id="PRU00024"/>
    </source>
</evidence>
<keyword evidence="1" id="KW-0862">Zinc</keyword>
<dbReference type="GO" id="GO:0008270">
    <property type="term" value="F:zinc ion binding"/>
    <property type="evidence" value="ECO:0007669"/>
    <property type="project" value="UniProtKB-KW"/>
</dbReference>
<protein>
    <recommendedName>
        <fullName evidence="2">B box-type domain-containing protein</fullName>
    </recommendedName>
</protein>
<keyword evidence="1" id="KW-0479">Metal-binding</keyword>